<evidence type="ECO:0000313" key="14">
    <source>
        <dbReference type="EMBL" id="NYD27620.1"/>
    </source>
</evidence>
<keyword evidence="8 13" id="KW-0472">Membrane</keyword>
<name>A0A852RFH4_9MICO</name>
<dbReference type="GO" id="GO:0009003">
    <property type="term" value="F:signal peptidase activity"/>
    <property type="evidence" value="ECO:0007669"/>
    <property type="project" value="UniProtKB-EC"/>
</dbReference>
<feature type="region of interest" description="Disordered" evidence="12">
    <location>
        <begin position="279"/>
        <end position="303"/>
    </location>
</feature>
<evidence type="ECO:0000256" key="4">
    <source>
        <dbReference type="ARBA" id="ARBA00022801"/>
    </source>
</evidence>
<comment type="subcellular location">
    <subcellularLocation>
        <location evidence="1">Endoplasmic reticulum membrane</location>
        <topology evidence="1">Single-pass type II membrane protein</topology>
    </subcellularLocation>
</comment>
<dbReference type="InterPro" id="IPR001733">
    <property type="entry name" value="Peptidase_S26B"/>
</dbReference>
<dbReference type="PROSITE" id="PS00501">
    <property type="entry name" value="SPASE_I_1"/>
    <property type="match status" value="1"/>
</dbReference>
<evidence type="ECO:0000256" key="9">
    <source>
        <dbReference type="ARBA" id="ARBA00033305"/>
    </source>
</evidence>
<evidence type="ECO:0000256" key="11">
    <source>
        <dbReference type="NCBIfam" id="TIGR02228"/>
    </source>
</evidence>
<feature type="region of interest" description="Disordered" evidence="12">
    <location>
        <begin position="1"/>
        <end position="26"/>
    </location>
</feature>
<dbReference type="InterPro" id="IPR019756">
    <property type="entry name" value="Pept_S26A_signal_pept_1_Ser-AS"/>
</dbReference>
<reference evidence="14 15" key="1">
    <citation type="submission" date="2020-07" db="EMBL/GenBank/DDBJ databases">
        <title>Sequencing the genomes of 1000 actinobacteria strains.</title>
        <authorList>
            <person name="Klenk H.-P."/>
        </authorList>
    </citation>
    <scope>NUCLEOTIDE SEQUENCE [LARGE SCALE GENOMIC DNA]</scope>
    <source>
        <strain evidence="14 15">DSM 17380</strain>
    </source>
</reference>
<keyword evidence="5" id="KW-0256">Endoplasmic reticulum</keyword>
<accession>A0A852RFH4</accession>
<evidence type="ECO:0000313" key="15">
    <source>
        <dbReference type="Proteomes" id="UP000586095"/>
    </source>
</evidence>
<comment type="caution">
    <text evidence="14">The sequence shown here is derived from an EMBL/GenBank/DDBJ whole genome shotgun (WGS) entry which is preliminary data.</text>
</comment>
<dbReference type="SUPFAM" id="SSF51306">
    <property type="entry name" value="LexA/Signal peptidase"/>
    <property type="match status" value="1"/>
</dbReference>
<evidence type="ECO:0000256" key="2">
    <source>
        <dbReference type="ARBA" id="ARBA00022670"/>
    </source>
</evidence>
<evidence type="ECO:0000256" key="1">
    <source>
        <dbReference type="ARBA" id="ARBA00004648"/>
    </source>
</evidence>
<evidence type="ECO:0000256" key="3">
    <source>
        <dbReference type="ARBA" id="ARBA00022692"/>
    </source>
</evidence>
<comment type="function">
    <text evidence="10">Catalytic component of the signal peptidase complex (SPC) which catalyzes the cleavage of N-terminal signal sequences from nascent proteins as they are translocated into the lumen of the endoplasmic reticulum. Specifically cleaves N-terminal signal peptides that contain a hydrophobic alpha-helix (h-region) shorter than 18-20 amino acids.</text>
</comment>
<dbReference type="AlphaFoldDB" id="A0A852RFH4"/>
<gene>
    <name evidence="14" type="ORF">BJ960_002423</name>
</gene>
<keyword evidence="15" id="KW-1185">Reference proteome</keyword>
<dbReference type="NCBIfam" id="TIGR02228">
    <property type="entry name" value="sigpep_I_arch"/>
    <property type="match status" value="1"/>
</dbReference>
<sequence>MSTKTTSKARRQPVRTKTRTTARKTTRGWYDSPWQIAARAIGSAFAIVVIAALAALLVVPRVLGGDSLTVLSGSMEPTFSPGDVVVVKGTDEAKVCNDVSVGQIVTYFPEPNDPTLITHRVIGKTIGTFEDGTSCRLITQGDANSSVDEPVSPAQVRGVFMYGVPGLGWIRQWVSQNPMIVAGIAAAVLIGWGALSSFRKPRTTVVSVPRPQGAGPSGAGAAAPAPTVTYQAPVAEPREQDLRERELAIREREIELRERELAFAMGGRDAVTEAEALLKSAETDEIASDAKHSDSTPNHRNEG</sequence>
<evidence type="ECO:0000256" key="6">
    <source>
        <dbReference type="ARBA" id="ARBA00022968"/>
    </source>
</evidence>
<evidence type="ECO:0000256" key="7">
    <source>
        <dbReference type="ARBA" id="ARBA00022989"/>
    </source>
</evidence>
<dbReference type="EMBL" id="JACCBD010000001">
    <property type="protein sequence ID" value="NYD27620.1"/>
    <property type="molecule type" value="Genomic_DNA"/>
</dbReference>
<feature type="transmembrane region" description="Helical" evidence="13">
    <location>
        <begin position="179"/>
        <end position="198"/>
    </location>
</feature>
<proteinExistence type="predicted"/>
<keyword evidence="6" id="KW-0735">Signal-anchor</keyword>
<feature type="compositionally biased region" description="Basic and acidic residues" evidence="12">
    <location>
        <begin position="288"/>
        <end position="303"/>
    </location>
</feature>
<feature type="transmembrane region" description="Helical" evidence="13">
    <location>
        <begin position="36"/>
        <end position="59"/>
    </location>
</feature>
<dbReference type="CDD" id="cd06530">
    <property type="entry name" value="S26_SPase_I"/>
    <property type="match status" value="1"/>
</dbReference>
<dbReference type="InterPro" id="IPR019533">
    <property type="entry name" value="Peptidase_S26"/>
</dbReference>
<evidence type="ECO:0000256" key="12">
    <source>
        <dbReference type="SAM" id="MobiDB-lite"/>
    </source>
</evidence>
<evidence type="ECO:0000256" key="8">
    <source>
        <dbReference type="ARBA" id="ARBA00023136"/>
    </source>
</evidence>
<keyword evidence="7 13" id="KW-1133">Transmembrane helix</keyword>
<dbReference type="EC" id="3.4.21.89" evidence="11"/>
<organism evidence="14 15">
    <name type="scientific">Leucobacter aridicollis</name>
    <dbReference type="NCBI Taxonomy" id="283878"/>
    <lineage>
        <taxon>Bacteria</taxon>
        <taxon>Bacillati</taxon>
        <taxon>Actinomycetota</taxon>
        <taxon>Actinomycetes</taxon>
        <taxon>Micrococcales</taxon>
        <taxon>Microbacteriaceae</taxon>
        <taxon>Leucobacter</taxon>
    </lineage>
</organism>
<dbReference type="GO" id="GO:0004252">
    <property type="term" value="F:serine-type endopeptidase activity"/>
    <property type="evidence" value="ECO:0007669"/>
    <property type="project" value="UniProtKB-UniRule"/>
</dbReference>
<evidence type="ECO:0000256" key="10">
    <source>
        <dbReference type="ARBA" id="ARBA00045533"/>
    </source>
</evidence>
<keyword evidence="4 14" id="KW-0378">Hydrolase</keyword>
<evidence type="ECO:0000256" key="13">
    <source>
        <dbReference type="SAM" id="Phobius"/>
    </source>
</evidence>
<dbReference type="InterPro" id="IPR036286">
    <property type="entry name" value="LexA/Signal_pep-like_sf"/>
</dbReference>
<dbReference type="Proteomes" id="UP000586095">
    <property type="component" value="Unassembled WGS sequence"/>
</dbReference>
<evidence type="ECO:0000256" key="5">
    <source>
        <dbReference type="ARBA" id="ARBA00022824"/>
    </source>
</evidence>
<keyword evidence="2" id="KW-0645">Protease</keyword>
<dbReference type="GO" id="GO:0006465">
    <property type="term" value="P:signal peptide processing"/>
    <property type="evidence" value="ECO:0007669"/>
    <property type="project" value="UniProtKB-UniRule"/>
</dbReference>
<protein>
    <recommendedName>
        <fullName evidence="9 11">Signal peptidase I</fullName>
        <ecNumber evidence="11">3.4.21.89</ecNumber>
    </recommendedName>
</protein>
<dbReference type="RefSeq" id="WP_185987474.1">
    <property type="nucleotide sequence ID" value="NZ_BAAALZ010000001.1"/>
</dbReference>
<dbReference type="PANTHER" id="PTHR10806:SF6">
    <property type="entry name" value="SIGNAL PEPTIDASE COMPLEX CATALYTIC SUBUNIT SEC11"/>
    <property type="match status" value="1"/>
</dbReference>
<dbReference type="PANTHER" id="PTHR10806">
    <property type="entry name" value="SIGNAL PEPTIDASE COMPLEX CATALYTIC SUBUNIT SEC11"/>
    <property type="match status" value="1"/>
</dbReference>
<dbReference type="GO" id="GO:0016020">
    <property type="term" value="C:membrane"/>
    <property type="evidence" value="ECO:0007669"/>
    <property type="project" value="UniProtKB-UniRule"/>
</dbReference>
<dbReference type="PRINTS" id="PR00728">
    <property type="entry name" value="SIGNALPTASE"/>
</dbReference>
<keyword evidence="3 13" id="KW-0812">Transmembrane</keyword>
<feature type="compositionally biased region" description="Basic residues" evidence="12">
    <location>
        <begin position="7"/>
        <end position="26"/>
    </location>
</feature>